<comment type="caution">
    <text evidence="1">The sequence shown here is derived from an EMBL/GenBank/DDBJ whole genome shotgun (WGS) entry which is preliminary data.</text>
</comment>
<organism evidence="1 2">
    <name type="scientific">Amphibiibacter pelophylacis</name>
    <dbReference type="NCBI Taxonomy" id="1799477"/>
    <lineage>
        <taxon>Bacteria</taxon>
        <taxon>Pseudomonadati</taxon>
        <taxon>Pseudomonadota</taxon>
        <taxon>Betaproteobacteria</taxon>
        <taxon>Burkholderiales</taxon>
        <taxon>Sphaerotilaceae</taxon>
        <taxon>Amphibiibacter</taxon>
    </lineage>
</organism>
<dbReference type="EMBL" id="JAWDIE010000005">
    <property type="protein sequence ID" value="MEJ7137656.1"/>
    <property type="molecule type" value="Genomic_DNA"/>
</dbReference>
<sequence>MSKKHRWHEDLLALINGTALVALGVLMYQSAHLLTGGTTGIGFLLHYLGGWNMGLLLTLVNLPFYVLAWYKLGPAMTLRTIAAVALLGVWINVFPRWITLGPVQPLFAAILGGLLMGVGMLILFRHRTSLGGINVLVIYLQERYGWRAGQIQMAIDCCIVLLALAEVPWTSVMLSVAGAVMLNLTLALNHRPGRYLGVS</sequence>
<reference evidence="1" key="1">
    <citation type="submission" date="2023-10" db="EMBL/GenBank/DDBJ databases">
        <title>Amphibacter perezi, gen. nov., sp. nov. a novel taxa of the family Comamonadaceae, class Betaproteobacteria isolated from the skin microbiota of Pelophylax perezi from different populations.</title>
        <authorList>
            <person name="Costa S."/>
            <person name="Proenca D.N."/>
            <person name="Lopes I."/>
            <person name="Morais P.V."/>
        </authorList>
    </citation>
    <scope>NUCLEOTIDE SEQUENCE</scope>
    <source>
        <strain evidence="1">SL12-8</strain>
    </source>
</reference>
<keyword evidence="2" id="KW-1185">Reference proteome</keyword>
<name>A0ACC6P092_9BURK</name>
<evidence type="ECO:0000313" key="2">
    <source>
        <dbReference type="Proteomes" id="UP001364695"/>
    </source>
</evidence>
<protein>
    <submittedName>
        <fullName evidence="1">YitT family protein</fullName>
    </submittedName>
</protein>
<gene>
    <name evidence="1" type="ORF">RV045_04315</name>
</gene>
<proteinExistence type="predicted"/>
<accession>A0ACC6P092</accession>
<dbReference type="Proteomes" id="UP001364695">
    <property type="component" value="Unassembled WGS sequence"/>
</dbReference>
<evidence type="ECO:0000313" key="1">
    <source>
        <dbReference type="EMBL" id="MEJ7137656.1"/>
    </source>
</evidence>